<reference evidence="2" key="1">
    <citation type="journal article" date="2014" name="Cell">
        <title>The Architecture of a Scrambled Genome Reveals Massive Levels of Genomic Rearrangement during Development.</title>
        <authorList>
            <person name="Chen X."/>
            <person name="Bracht J.R."/>
            <person name="Goldman A.D."/>
            <person name="Dolzhenko E."/>
            <person name="Clay D.M."/>
            <person name="Swart E.C."/>
            <person name="Perlman D.H."/>
            <person name="Doak T.G."/>
            <person name="Stuart A."/>
            <person name="Amemiya C.T."/>
            <person name="Sebra R.P."/>
            <person name="Landweber L.F."/>
        </authorList>
    </citation>
    <scope>NUCLEOTIDE SEQUENCE [LARGE SCALE GENOMIC DNA]</scope>
    <source>
        <strain evidence="2">JRB310</strain>
    </source>
</reference>
<dbReference type="AlphaFoldDB" id="A0A073IAI3"/>
<dbReference type="Gene3D" id="3.90.70.10">
    <property type="entry name" value="Cysteine proteinases"/>
    <property type="match status" value="1"/>
</dbReference>
<keyword evidence="2" id="KW-1185">Reference proteome</keyword>
<dbReference type="InterPro" id="IPR038765">
    <property type="entry name" value="Papain-like_cys_pep_sf"/>
</dbReference>
<sequence>MFTKDQEVQQANTMETLQLNYSCQLLHNIDKTEVYTNAQVDERQQQAIQPLRYNMGDDEAGIDHMEKNLQGSDLFDLVYTTQSTCNNCGLTVSTDVMNEPIYTLNFDVYQDINIEGKLLQDMQDTLVGCDPCQTSNCVQVGKNISNMPKYFSILLGDKNNLMDDDIAGQFNLNNEHYTIIGILCYKPSSEHYVSYTLNGQHNDGTIMAGWWFFDGLDDKIINTNISDIKNLQRRMRHQGQYAHLIVYQKS</sequence>
<comment type="caution">
    <text evidence="1">The sequence shown here is derived from an EMBL/GenBank/DDBJ whole genome shotgun (WGS) entry which is preliminary data.</text>
</comment>
<dbReference type="Proteomes" id="UP000053232">
    <property type="component" value="Unassembled WGS sequence"/>
</dbReference>
<accession>A0A073IAI3</accession>
<dbReference type="EMBL" id="ARYC01021643">
    <property type="protein sequence ID" value="KEJ82422.1"/>
    <property type="molecule type" value="Genomic_DNA"/>
</dbReference>
<gene>
    <name evidence="1" type="ORF">OXYTRIMIC_767</name>
</gene>
<dbReference type="SUPFAM" id="SSF54001">
    <property type="entry name" value="Cysteine proteinases"/>
    <property type="match status" value="1"/>
</dbReference>
<evidence type="ECO:0008006" key="3">
    <source>
        <dbReference type="Google" id="ProtNLM"/>
    </source>
</evidence>
<evidence type="ECO:0000313" key="2">
    <source>
        <dbReference type="Proteomes" id="UP000053232"/>
    </source>
</evidence>
<name>A0A073IAI3_9SPIT</name>
<evidence type="ECO:0000313" key="1">
    <source>
        <dbReference type="EMBL" id="KEJ82422.1"/>
    </source>
</evidence>
<proteinExistence type="predicted"/>
<protein>
    <recommendedName>
        <fullName evidence="3">USP domain-containing protein</fullName>
    </recommendedName>
</protein>
<organism evidence="1 2">
    <name type="scientific">Oxytricha trifallax</name>
    <dbReference type="NCBI Taxonomy" id="1172189"/>
    <lineage>
        <taxon>Eukaryota</taxon>
        <taxon>Sar</taxon>
        <taxon>Alveolata</taxon>
        <taxon>Ciliophora</taxon>
        <taxon>Intramacronucleata</taxon>
        <taxon>Spirotrichea</taxon>
        <taxon>Stichotrichia</taxon>
        <taxon>Sporadotrichida</taxon>
        <taxon>Oxytrichidae</taxon>
        <taxon>Oxytrichinae</taxon>
        <taxon>Oxytricha</taxon>
    </lineage>
</organism>